<evidence type="ECO:0000313" key="6">
    <source>
        <dbReference type="Proteomes" id="UP001162740"/>
    </source>
</evidence>
<keyword evidence="1" id="KW-0813">Transport</keyword>
<dbReference type="PROSITE" id="PS00211">
    <property type="entry name" value="ABC_TRANSPORTER_1"/>
    <property type="match status" value="1"/>
</dbReference>
<dbReference type="Pfam" id="PF00005">
    <property type="entry name" value="ABC_tran"/>
    <property type="match status" value="1"/>
</dbReference>
<dbReference type="InterPro" id="IPR017871">
    <property type="entry name" value="ABC_transporter-like_CS"/>
</dbReference>
<sequence length="312" mass="34390">MIRNITETVRALCRKDFWIQHSISIGALPTRIPTGGSVPGLTQPYVGRAEPVATAGEERVRLQDVCIVHGRGDSAVVAVEGADLEVGAREIVSIVGHSGCGKSTILRAIAGLLPNASVQGDLSVMGRTPEEARKSGLISMVFQEAVLAPWRTVEKNVTLPVEVARGRTRKPTRTASEQLELVGLGGYEKRYPKQLSGGQRQRVSLARALMMEPEVLLMDEPFGALDEITRDEMHTELLRIWENTHVSIVLVTHSITEAIFLSDRVVVMSSYPGRVADTIPVDFPRPRRNELKDSREFAAISQRIRLCLEKNR</sequence>
<protein>
    <submittedName>
        <fullName evidence="5">ABC transporter ATP-binding protein</fullName>
    </submittedName>
</protein>
<dbReference type="InterPro" id="IPR003593">
    <property type="entry name" value="AAA+_ATPase"/>
</dbReference>
<dbReference type="PROSITE" id="PS50893">
    <property type="entry name" value="ABC_TRANSPORTER_2"/>
    <property type="match status" value="1"/>
</dbReference>
<dbReference type="GO" id="GO:0005524">
    <property type="term" value="F:ATP binding"/>
    <property type="evidence" value="ECO:0007669"/>
    <property type="project" value="UniProtKB-KW"/>
</dbReference>
<dbReference type="RefSeq" id="WP_265572291.1">
    <property type="nucleotide sequence ID" value="NZ_CP083974.1"/>
</dbReference>
<organism evidence="5 6">
    <name type="scientific">Rhodococcus rhodochrous</name>
    <dbReference type="NCBI Taxonomy" id="1829"/>
    <lineage>
        <taxon>Bacteria</taxon>
        <taxon>Bacillati</taxon>
        <taxon>Actinomycetota</taxon>
        <taxon>Actinomycetes</taxon>
        <taxon>Mycobacteriales</taxon>
        <taxon>Nocardiaceae</taxon>
        <taxon>Rhodococcus</taxon>
    </lineage>
</organism>
<dbReference type="InterPro" id="IPR027417">
    <property type="entry name" value="P-loop_NTPase"/>
</dbReference>
<dbReference type="InterPro" id="IPR003439">
    <property type="entry name" value="ABC_transporter-like_ATP-bd"/>
</dbReference>
<proteinExistence type="predicted"/>
<keyword evidence="2" id="KW-0547">Nucleotide-binding</keyword>
<dbReference type="AlphaFoldDB" id="A0AA46WU84"/>
<evidence type="ECO:0000313" key="5">
    <source>
        <dbReference type="EMBL" id="UZF44342.1"/>
    </source>
</evidence>
<dbReference type="Gene3D" id="3.40.50.300">
    <property type="entry name" value="P-loop containing nucleotide triphosphate hydrolases"/>
    <property type="match status" value="1"/>
</dbReference>
<reference evidence="5 6" key="1">
    <citation type="journal article" date="2021" name="Front. Microbiol.">
        <title>Bacterial Transformation of Aromatic Monomers in Softwood Black Liquor.</title>
        <authorList>
            <person name="Navas L.E."/>
            <person name="Dexter G."/>
            <person name="Liu J."/>
            <person name="Levy-Booth D."/>
            <person name="Cho M."/>
            <person name="Jang S.K."/>
            <person name="Mansfield S.D."/>
            <person name="Renneckar S."/>
            <person name="Mohn W.W."/>
            <person name="Eltis L.D."/>
        </authorList>
    </citation>
    <scope>NUCLEOTIDE SEQUENCE [LARGE SCALE GENOMIC DNA]</scope>
    <source>
        <strain evidence="5 6">GD02</strain>
    </source>
</reference>
<dbReference type="EMBL" id="CP083974">
    <property type="protein sequence ID" value="UZF44342.1"/>
    <property type="molecule type" value="Genomic_DNA"/>
</dbReference>
<dbReference type="SUPFAM" id="SSF52540">
    <property type="entry name" value="P-loop containing nucleoside triphosphate hydrolases"/>
    <property type="match status" value="1"/>
</dbReference>
<evidence type="ECO:0000256" key="1">
    <source>
        <dbReference type="ARBA" id="ARBA00022448"/>
    </source>
</evidence>
<evidence type="ECO:0000256" key="2">
    <source>
        <dbReference type="ARBA" id="ARBA00022741"/>
    </source>
</evidence>
<dbReference type="CDD" id="cd03293">
    <property type="entry name" value="ABC_NrtD_SsuB_transporters"/>
    <property type="match status" value="1"/>
</dbReference>
<dbReference type="SMART" id="SM00382">
    <property type="entry name" value="AAA"/>
    <property type="match status" value="1"/>
</dbReference>
<dbReference type="PANTHER" id="PTHR42788">
    <property type="entry name" value="TAURINE IMPORT ATP-BINDING PROTEIN-RELATED"/>
    <property type="match status" value="1"/>
</dbReference>
<accession>A0AA46WU84</accession>
<dbReference type="GO" id="GO:0016887">
    <property type="term" value="F:ATP hydrolysis activity"/>
    <property type="evidence" value="ECO:0007669"/>
    <property type="project" value="InterPro"/>
</dbReference>
<name>A0AA46WU84_RHORH</name>
<feature type="domain" description="ABC transporter" evidence="4">
    <location>
        <begin position="60"/>
        <end position="295"/>
    </location>
</feature>
<dbReference type="Proteomes" id="UP001162740">
    <property type="component" value="Chromosome"/>
</dbReference>
<dbReference type="InterPro" id="IPR050166">
    <property type="entry name" value="ABC_transporter_ATP-bind"/>
</dbReference>
<dbReference type="PANTHER" id="PTHR42788:SF13">
    <property type="entry name" value="ALIPHATIC SULFONATES IMPORT ATP-BINDING PROTEIN SSUB"/>
    <property type="match status" value="1"/>
</dbReference>
<gene>
    <name evidence="5" type="ORF">KUM34_021185</name>
</gene>
<keyword evidence="3 5" id="KW-0067">ATP-binding</keyword>
<evidence type="ECO:0000256" key="3">
    <source>
        <dbReference type="ARBA" id="ARBA00022840"/>
    </source>
</evidence>
<evidence type="ECO:0000259" key="4">
    <source>
        <dbReference type="PROSITE" id="PS50893"/>
    </source>
</evidence>